<name>A0ABU6QLT5_9FABA</name>
<evidence type="ECO:0000313" key="3">
    <source>
        <dbReference type="Proteomes" id="UP001341840"/>
    </source>
</evidence>
<feature type="region of interest" description="Disordered" evidence="1">
    <location>
        <begin position="137"/>
        <end position="156"/>
    </location>
</feature>
<keyword evidence="3" id="KW-1185">Reference proteome</keyword>
<dbReference type="Proteomes" id="UP001341840">
    <property type="component" value="Unassembled WGS sequence"/>
</dbReference>
<feature type="region of interest" description="Disordered" evidence="1">
    <location>
        <begin position="39"/>
        <end position="77"/>
    </location>
</feature>
<accession>A0ABU6QLT5</accession>
<comment type="caution">
    <text evidence="2">The sequence shown here is derived from an EMBL/GenBank/DDBJ whole genome shotgun (WGS) entry which is preliminary data.</text>
</comment>
<feature type="compositionally biased region" description="Basic and acidic residues" evidence="1">
    <location>
        <begin position="41"/>
        <end position="54"/>
    </location>
</feature>
<evidence type="ECO:0000256" key="1">
    <source>
        <dbReference type="SAM" id="MobiDB-lite"/>
    </source>
</evidence>
<reference evidence="2 3" key="1">
    <citation type="journal article" date="2023" name="Plants (Basel)">
        <title>Bridging the Gap: Combining Genomics and Transcriptomics Approaches to Understand Stylosanthes scabra, an Orphan Legume from the Brazilian Caatinga.</title>
        <authorList>
            <person name="Ferreira-Neto J.R.C."/>
            <person name="da Silva M.D."/>
            <person name="Binneck E."/>
            <person name="de Melo N.F."/>
            <person name="da Silva R.H."/>
            <person name="de Melo A.L.T.M."/>
            <person name="Pandolfi V."/>
            <person name="Bustamante F.O."/>
            <person name="Brasileiro-Vidal A.C."/>
            <person name="Benko-Iseppon A.M."/>
        </authorList>
    </citation>
    <scope>NUCLEOTIDE SEQUENCE [LARGE SCALE GENOMIC DNA]</scope>
    <source>
        <tissue evidence="2">Leaves</tissue>
    </source>
</reference>
<proteinExistence type="predicted"/>
<gene>
    <name evidence="2" type="ORF">PIB30_064875</name>
</gene>
<protein>
    <submittedName>
        <fullName evidence="2">Uncharacterized protein</fullName>
    </submittedName>
</protein>
<sequence length="187" mass="20720">MKKGDHKSGEKTRRTDGESINTVYRFLELQTARCWQNCVGSKDHSPRRSAEVENHTTAPRLASCRAPPPPSSAAHLRRSCKPSRLDLGCETGNQQITKEPANQLETGWLDRTGTRPPPPFAVVDCVILAGHLILQVRDSRPSPTPTPRKPLRSHHGSRRHSLRCLFAVIAITGCSFIKTAFPELQGD</sequence>
<dbReference type="EMBL" id="JASCZI010000639">
    <property type="protein sequence ID" value="MED6112788.1"/>
    <property type="molecule type" value="Genomic_DNA"/>
</dbReference>
<organism evidence="2 3">
    <name type="scientific">Stylosanthes scabra</name>
    <dbReference type="NCBI Taxonomy" id="79078"/>
    <lineage>
        <taxon>Eukaryota</taxon>
        <taxon>Viridiplantae</taxon>
        <taxon>Streptophyta</taxon>
        <taxon>Embryophyta</taxon>
        <taxon>Tracheophyta</taxon>
        <taxon>Spermatophyta</taxon>
        <taxon>Magnoliopsida</taxon>
        <taxon>eudicotyledons</taxon>
        <taxon>Gunneridae</taxon>
        <taxon>Pentapetalae</taxon>
        <taxon>rosids</taxon>
        <taxon>fabids</taxon>
        <taxon>Fabales</taxon>
        <taxon>Fabaceae</taxon>
        <taxon>Papilionoideae</taxon>
        <taxon>50 kb inversion clade</taxon>
        <taxon>dalbergioids sensu lato</taxon>
        <taxon>Dalbergieae</taxon>
        <taxon>Pterocarpus clade</taxon>
        <taxon>Stylosanthes</taxon>
    </lineage>
</organism>
<evidence type="ECO:0000313" key="2">
    <source>
        <dbReference type="EMBL" id="MED6112788.1"/>
    </source>
</evidence>